<accession>A0A6J4IQC5</accession>
<reference evidence="1" key="1">
    <citation type="submission" date="2020-02" db="EMBL/GenBank/DDBJ databases">
        <authorList>
            <person name="Meier V. D."/>
        </authorList>
    </citation>
    <scope>NUCLEOTIDE SEQUENCE</scope>
    <source>
        <strain evidence="1">AVDCRST_MAG20</strain>
    </source>
</reference>
<dbReference type="AlphaFoldDB" id="A0A6J4IQC5"/>
<gene>
    <name evidence="1" type="ORF">AVDCRST_MAG20-2483</name>
</gene>
<dbReference type="EMBL" id="CADCSY010000118">
    <property type="protein sequence ID" value="CAA9257173.1"/>
    <property type="molecule type" value="Genomic_DNA"/>
</dbReference>
<sequence length="74" mass="7474">MQPSPVVVPFVTGLREAARLIDAAAMPLASVLEPAAVLELAAFRAAVVGAALEREGVAGVLFASRWGGGGVMLT</sequence>
<name>A0A6J4IQC5_9ACTN</name>
<proteinExistence type="predicted"/>
<evidence type="ECO:0000313" key="1">
    <source>
        <dbReference type="EMBL" id="CAA9257173.1"/>
    </source>
</evidence>
<organism evidence="1">
    <name type="scientific">uncultured Acidimicrobiales bacterium</name>
    <dbReference type="NCBI Taxonomy" id="310071"/>
    <lineage>
        <taxon>Bacteria</taxon>
        <taxon>Bacillati</taxon>
        <taxon>Actinomycetota</taxon>
        <taxon>Acidimicrobiia</taxon>
        <taxon>Acidimicrobiales</taxon>
        <taxon>environmental samples</taxon>
    </lineage>
</organism>
<protein>
    <submittedName>
        <fullName evidence="1">Uncharacterized protein</fullName>
    </submittedName>
</protein>